<protein>
    <submittedName>
        <fullName evidence="1">Uncharacterized protein</fullName>
    </submittedName>
</protein>
<name>A0ACC2XC43_9TREE</name>
<evidence type="ECO:0000313" key="2">
    <source>
        <dbReference type="Proteomes" id="UP001243375"/>
    </source>
</evidence>
<reference evidence="1" key="1">
    <citation type="submission" date="2023-04" db="EMBL/GenBank/DDBJ databases">
        <title>Draft Genome sequencing of Naganishia species isolated from polar environments using Oxford Nanopore Technology.</title>
        <authorList>
            <person name="Leo P."/>
            <person name="Venkateswaran K."/>
        </authorList>
    </citation>
    <scope>NUCLEOTIDE SEQUENCE</scope>
    <source>
        <strain evidence="1">MNA-CCFEE 5425</strain>
    </source>
</reference>
<comment type="caution">
    <text evidence="1">The sequence shown here is derived from an EMBL/GenBank/DDBJ whole genome shotgun (WGS) entry which is preliminary data.</text>
</comment>
<dbReference type="EMBL" id="JASBWU010000006">
    <property type="protein sequence ID" value="KAJ9120914.1"/>
    <property type="molecule type" value="Genomic_DNA"/>
</dbReference>
<dbReference type="Proteomes" id="UP001243375">
    <property type="component" value="Unassembled WGS sequence"/>
</dbReference>
<sequence length="152" mass="16551">MVGFLGSTSENLIANLFESSHGMGSEIQLRLDELGPEDEAANIGPHISDDADDSPGRRTPSDTKPKTSEPPAAKLFSSPLGKLFSTTDDSTALETGRIHGGKRVDKQRGDDIAPTHAEEFDELRRQLTAMKNGQQRLEAMLQQLLTDAHIKK</sequence>
<gene>
    <name evidence="1" type="ORF">QFC22_002849</name>
</gene>
<keyword evidence="2" id="KW-1185">Reference proteome</keyword>
<proteinExistence type="predicted"/>
<evidence type="ECO:0000313" key="1">
    <source>
        <dbReference type="EMBL" id="KAJ9120914.1"/>
    </source>
</evidence>
<accession>A0ACC2XC43</accession>
<organism evidence="1 2">
    <name type="scientific">Naganishia vaughanmartiniae</name>
    <dbReference type="NCBI Taxonomy" id="1424756"/>
    <lineage>
        <taxon>Eukaryota</taxon>
        <taxon>Fungi</taxon>
        <taxon>Dikarya</taxon>
        <taxon>Basidiomycota</taxon>
        <taxon>Agaricomycotina</taxon>
        <taxon>Tremellomycetes</taxon>
        <taxon>Filobasidiales</taxon>
        <taxon>Filobasidiaceae</taxon>
        <taxon>Naganishia</taxon>
    </lineage>
</organism>